<feature type="region of interest" description="Disordered" evidence="1">
    <location>
        <begin position="118"/>
        <end position="144"/>
    </location>
</feature>
<dbReference type="Gene3D" id="3.80.10.10">
    <property type="entry name" value="Ribonuclease Inhibitor"/>
    <property type="match status" value="1"/>
</dbReference>
<proteinExistence type="predicted"/>
<dbReference type="SUPFAM" id="SSF81383">
    <property type="entry name" value="F-box domain"/>
    <property type="match status" value="1"/>
</dbReference>
<dbReference type="InterPro" id="IPR042354">
    <property type="entry name" value="FBX38"/>
</dbReference>
<organism evidence="3 4">
    <name type="scientific">Cichlidogyrus casuarinus</name>
    <dbReference type="NCBI Taxonomy" id="1844966"/>
    <lineage>
        <taxon>Eukaryota</taxon>
        <taxon>Metazoa</taxon>
        <taxon>Spiralia</taxon>
        <taxon>Lophotrochozoa</taxon>
        <taxon>Platyhelminthes</taxon>
        <taxon>Monogenea</taxon>
        <taxon>Monopisthocotylea</taxon>
        <taxon>Dactylogyridea</taxon>
        <taxon>Ancyrocephalidae</taxon>
        <taxon>Cichlidogyrus</taxon>
    </lineage>
</organism>
<feature type="region of interest" description="Disordered" evidence="1">
    <location>
        <begin position="1"/>
        <end position="73"/>
    </location>
</feature>
<dbReference type="CDD" id="cd09917">
    <property type="entry name" value="F-box_SF"/>
    <property type="match status" value="1"/>
</dbReference>
<dbReference type="AlphaFoldDB" id="A0ABD2QJK7"/>
<keyword evidence="4" id="KW-1185">Reference proteome</keyword>
<evidence type="ECO:0000313" key="4">
    <source>
        <dbReference type="Proteomes" id="UP001626550"/>
    </source>
</evidence>
<dbReference type="EMBL" id="JBJKFK010000108">
    <property type="protein sequence ID" value="KAL3319709.1"/>
    <property type="molecule type" value="Genomic_DNA"/>
</dbReference>
<dbReference type="Proteomes" id="UP001626550">
    <property type="component" value="Unassembled WGS sequence"/>
</dbReference>
<protein>
    <submittedName>
        <fullName evidence="3">F-box only protein 38</fullName>
    </submittedName>
</protein>
<feature type="region of interest" description="Disordered" evidence="1">
    <location>
        <begin position="240"/>
        <end position="265"/>
    </location>
</feature>
<dbReference type="Pfam" id="PF12937">
    <property type="entry name" value="F-box-like"/>
    <property type="match status" value="1"/>
</dbReference>
<feature type="compositionally biased region" description="Low complexity" evidence="1">
    <location>
        <begin position="118"/>
        <end position="140"/>
    </location>
</feature>
<gene>
    <name evidence="3" type="primary">FBXO38_1</name>
    <name evidence="3" type="ORF">Ciccas_001616</name>
</gene>
<feature type="region of interest" description="Disordered" evidence="1">
    <location>
        <begin position="283"/>
        <end position="329"/>
    </location>
</feature>
<evidence type="ECO:0000259" key="2">
    <source>
        <dbReference type="PROSITE" id="PS50181"/>
    </source>
</evidence>
<dbReference type="InterPro" id="IPR001810">
    <property type="entry name" value="F-box_dom"/>
</dbReference>
<feature type="domain" description="F-box" evidence="2">
    <location>
        <begin position="359"/>
        <end position="406"/>
    </location>
</feature>
<evidence type="ECO:0000313" key="3">
    <source>
        <dbReference type="EMBL" id="KAL3319709.1"/>
    </source>
</evidence>
<name>A0ABD2QJK7_9PLAT</name>
<comment type="caution">
    <text evidence="3">The sequence shown here is derived from an EMBL/GenBank/DDBJ whole genome shotgun (WGS) entry which is preliminary data.</text>
</comment>
<dbReference type="PANTHER" id="PTHR14753">
    <property type="entry name" value="F-BOX ONLY PROTEIN 38"/>
    <property type="match status" value="1"/>
</dbReference>
<dbReference type="SMART" id="SM00256">
    <property type="entry name" value="FBOX"/>
    <property type="match status" value="1"/>
</dbReference>
<feature type="compositionally biased region" description="Polar residues" evidence="1">
    <location>
        <begin position="11"/>
        <end position="22"/>
    </location>
</feature>
<accession>A0ABD2QJK7</accession>
<feature type="compositionally biased region" description="Basic residues" evidence="1">
    <location>
        <begin position="250"/>
        <end position="265"/>
    </location>
</feature>
<feature type="compositionally biased region" description="Polar residues" evidence="1">
    <location>
        <begin position="314"/>
        <end position="329"/>
    </location>
</feature>
<dbReference type="PROSITE" id="PS50181">
    <property type="entry name" value="FBOX"/>
    <property type="match status" value="1"/>
</dbReference>
<sequence>MLAKNEDAVCQATTYTESSSAQRRPRNSEESRNLRNKRIRSSSSSTEGLEDTPTSTGRRSRRLTGSHPLSSQIKMEVYSEESKDAHEQIGIGPFETIDEISLASSVFVDPQLFPSCESPNSKNVLLNKSSSQEPSSKSTSDPVTCNTAGLIIDQVDDEKIDTPNTQVDQEDVGSTEGEDADECVEEDPCQVNACEEAGTSSHHVCGGLAIDTDEHSSQALISSIASSSSSQSTHLLDMVEPPQKQLLPPSRRKKAKSALLRRKTIPHQFHAPKRVACLPHMAKHGSEPRLSTPLQSDTDASAAEEYSSSSIDSGNLTLQSDTGSTNSLASVSGKRVYPLRSRLKKESMLKEYRAKQVSPKSFIELPTEVLLRIMHYLSIQDLFRIQVVCRRMRTVVDRYLLLVKRINFSSGLPFAYLPASLGDNALKRILSRTPEVTHILGFYPKVIHNNLSPSNSNDALTYSGIIESFSKCTKLRSVELMDVQLMSQLVNFLPRVKFHGMFRNRPDSWDSEYAVPLPQEASSEPAPPAPGGPSFFSWWLSTLYGMVRTVSHLDDHSDDKESKPSGASLAVALRHAAAHKSSRLSLRFEPQPDAPIGHGSPFASLVAPGAGPQAPPVVINNVHILQVVAGGIQDALPIDLLPNLMARAGNRLINAAPQGAAALAPLPIVPQARRQAVLMLAIAAALNWVLPQQAQAPDAWAQQLLAAAAGEQIPPFLRRLMAHLLLQLDHARDATTSTSSSSSGSNSSSQEQQQQSQIITPIPSVRDRWINLPNSIANLTKLDLVSVAINIIPRLDNIKYLHLKWVRFIHGIWHSL</sequence>
<evidence type="ECO:0000256" key="1">
    <source>
        <dbReference type="SAM" id="MobiDB-lite"/>
    </source>
</evidence>
<dbReference type="PANTHER" id="PTHR14753:SF3">
    <property type="entry name" value="F-BOX ONLY PROTEIN 38"/>
    <property type="match status" value="1"/>
</dbReference>
<feature type="region of interest" description="Disordered" evidence="1">
    <location>
        <begin position="735"/>
        <end position="757"/>
    </location>
</feature>
<feature type="compositionally biased region" description="Low complexity" evidence="1">
    <location>
        <begin position="296"/>
        <end position="313"/>
    </location>
</feature>
<reference evidence="3 4" key="1">
    <citation type="submission" date="2024-11" db="EMBL/GenBank/DDBJ databases">
        <title>Adaptive evolution of stress response genes in parasites aligns with host niche diversity.</title>
        <authorList>
            <person name="Hahn C."/>
            <person name="Resl P."/>
        </authorList>
    </citation>
    <scope>NUCLEOTIDE SEQUENCE [LARGE SCALE GENOMIC DNA]</scope>
    <source>
        <strain evidence="3">EGGRZ-B1_66</strain>
        <tissue evidence="3">Body</tissue>
    </source>
</reference>
<dbReference type="InterPro" id="IPR036047">
    <property type="entry name" value="F-box-like_dom_sf"/>
</dbReference>
<dbReference type="InterPro" id="IPR032675">
    <property type="entry name" value="LRR_dom_sf"/>
</dbReference>